<feature type="compositionally biased region" description="Basic and acidic residues" evidence="1">
    <location>
        <begin position="11"/>
        <end position="22"/>
    </location>
</feature>
<dbReference type="AlphaFoldDB" id="A0A7X6LX10"/>
<organism evidence="3 4">
    <name type="scientific">Nocardia veterana</name>
    <dbReference type="NCBI Taxonomy" id="132249"/>
    <lineage>
        <taxon>Bacteria</taxon>
        <taxon>Bacillati</taxon>
        <taxon>Actinomycetota</taxon>
        <taxon>Actinomycetes</taxon>
        <taxon>Mycobacteriales</taxon>
        <taxon>Nocardiaceae</taxon>
        <taxon>Nocardia</taxon>
    </lineage>
</organism>
<accession>A0A7X6LX10</accession>
<dbReference type="SUPFAM" id="SSF50998">
    <property type="entry name" value="Quinoprotein alcohol dehydrogenase-like"/>
    <property type="match status" value="1"/>
</dbReference>
<dbReference type="Pfam" id="PF13360">
    <property type="entry name" value="PQQ_2"/>
    <property type="match status" value="1"/>
</dbReference>
<name>A0A7X6LX10_9NOCA</name>
<dbReference type="InterPro" id="IPR011047">
    <property type="entry name" value="Quinoprotein_ADH-like_sf"/>
</dbReference>
<dbReference type="PANTHER" id="PTHR34512:SF30">
    <property type="entry name" value="OUTER MEMBRANE PROTEIN ASSEMBLY FACTOR BAMB"/>
    <property type="match status" value="1"/>
</dbReference>
<evidence type="ECO:0000259" key="2">
    <source>
        <dbReference type="Pfam" id="PF13360"/>
    </source>
</evidence>
<dbReference type="PANTHER" id="PTHR34512">
    <property type="entry name" value="CELL SURFACE PROTEIN"/>
    <property type="match status" value="1"/>
</dbReference>
<dbReference type="EMBL" id="JAAXPE010000008">
    <property type="protein sequence ID" value="NKY86184.1"/>
    <property type="molecule type" value="Genomic_DNA"/>
</dbReference>
<dbReference type="InterPro" id="IPR018391">
    <property type="entry name" value="PQQ_b-propeller_rpt"/>
</dbReference>
<dbReference type="InterPro" id="IPR002372">
    <property type="entry name" value="PQQ_rpt_dom"/>
</dbReference>
<gene>
    <name evidence="3" type="ORF">HGA07_11175</name>
</gene>
<dbReference type="Proteomes" id="UP000523447">
    <property type="component" value="Unassembled WGS sequence"/>
</dbReference>
<sequence>MGVQQVRSGSRRPERSEHDRGGHHPTSLRRSAIRAGAPKRAVAALGAVGMLALTGCGSTTIDDIKVGPGKGWQSAFHDARNSGSSPVDGSRRLRLSWSRPIGGPLANATTIGPDGQLFVTSRTTTDCVGKPGTTGIIFSFQMPTGRKRFCNALGPDAIAAASAVDGASNVYVGDDGAVFAFNALGQPRWRTPVAGVPVSVQFTSDGTVLSVSQSGQVDILDRQTGDREVSTYQVLGDPDFLAHPNVPRPPDGQGIDDCAIGGPQCPVANVSALDRDSGRFYLTAWRPGAPAASLVALHYADRKVVQDWSVDILTDGSATSPTLSADGKTLYVGDNSGRLLAVDTADGRTKWTQPLGFTPRGGISELDGLLVPGGDDGHLTALRDKGDSVEIAWERKDLTLRGRPVQTAGGTGYVVVPMGEALTLLTFETETGKTIASAALPGAQGTTVSTTIGPDGEVVVATRIGELFAFEPEH</sequence>
<dbReference type="Gene3D" id="2.130.10.10">
    <property type="entry name" value="YVTN repeat-like/Quinoprotein amine dehydrogenase"/>
    <property type="match status" value="1"/>
</dbReference>
<reference evidence="3 4" key="1">
    <citation type="submission" date="2020-04" db="EMBL/GenBank/DDBJ databases">
        <title>MicrobeNet Type strains.</title>
        <authorList>
            <person name="Nicholson A.C."/>
        </authorList>
    </citation>
    <scope>NUCLEOTIDE SEQUENCE [LARGE SCALE GENOMIC DNA]</scope>
    <source>
        <strain evidence="3 4">DSM 44445</strain>
    </source>
</reference>
<evidence type="ECO:0000313" key="3">
    <source>
        <dbReference type="EMBL" id="NKY86184.1"/>
    </source>
</evidence>
<feature type="region of interest" description="Disordered" evidence="1">
    <location>
        <begin position="1"/>
        <end position="35"/>
    </location>
</feature>
<dbReference type="SMART" id="SM00564">
    <property type="entry name" value="PQQ"/>
    <property type="match status" value="2"/>
</dbReference>
<protein>
    <submittedName>
        <fullName evidence="3">PQQ-binding-like beta-propeller repeat protein</fullName>
    </submittedName>
</protein>
<keyword evidence="4" id="KW-1185">Reference proteome</keyword>
<proteinExistence type="predicted"/>
<evidence type="ECO:0000256" key="1">
    <source>
        <dbReference type="SAM" id="MobiDB-lite"/>
    </source>
</evidence>
<comment type="caution">
    <text evidence="3">The sequence shown here is derived from an EMBL/GenBank/DDBJ whole genome shotgun (WGS) entry which is preliminary data.</text>
</comment>
<feature type="domain" description="Pyrrolo-quinoline quinone repeat" evidence="2">
    <location>
        <begin position="308"/>
        <end position="449"/>
    </location>
</feature>
<dbReference type="Gene3D" id="2.40.128.630">
    <property type="match status" value="1"/>
</dbReference>
<dbReference type="InterPro" id="IPR015943">
    <property type="entry name" value="WD40/YVTN_repeat-like_dom_sf"/>
</dbReference>
<evidence type="ECO:0000313" key="4">
    <source>
        <dbReference type="Proteomes" id="UP000523447"/>
    </source>
</evidence>